<dbReference type="Pfam" id="PF01553">
    <property type="entry name" value="Acyltransferase"/>
    <property type="match status" value="1"/>
</dbReference>
<feature type="compositionally biased region" description="Polar residues" evidence="1">
    <location>
        <begin position="102"/>
        <end position="113"/>
    </location>
</feature>
<gene>
    <name evidence="3" type="ORF">MMAN_41040</name>
</gene>
<proteinExistence type="predicted"/>
<dbReference type="EMBL" id="AP022590">
    <property type="protein sequence ID" value="BBY39970.1"/>
    <property type="molecule type" value="Genomic_DNA"/>
</dbReference>
<reference evidence="3 4" key="1">
    <citation type="journal article" date="2019" name="Emerg. Microbes Infect.">
        <title>Comprehensive subspecies identification of 175 nontuberculous mycobacteria species based on 7547 genomic profiles.</title>
        <authorList>
            <person name="Matsumoto Y."/>
            <person name="Kinjo T."/>
            <person name="Motooka D."/>
            <person name="Nabeya D."/>
            <person name="Jung N."/>
            <person name="Uechi K."/>
            <person name="Horii T."/>
            <person name="Iida T."/>
            <person name="Fujita J."/>
            <person name="Nakamura S."/>
        </authorList>
    </citation>
    <scope>NUCLEOTIDE SEQUENCE [LARGE SCALE GENOMIC DNA]</scope>
    <source>
        <strain evidence="3 4">JCM 18113</strain>
    </source>
</reference>
<name>A0ABM7JX34_MYCNT</name>
<evidence type="ECO:0000313" key="3">
    <source>
        <dbReference type="EMBL" id="BBY39970.1"/>
    </source>
</evidence>
<feature type="region of interest" description="Disordered" evidence="1">
    <location>
        <begin position="70"/>
        <end position="113"/>
    </location>
</feature>
<dbReference type="InterPro" id="IPR002123">
    <property type="entry name" value="Plipid/glycerol_acylTrfase"/>
</dbReference>
<accession>A0ABM7JX34</accession>
<dbReference type="Proteomes" id="UP000465812">
    <property type="component" value="Chromosome"/>
</dbReference>
<protein>
    <recommendedName>
        <fullName evidence="2">Phospholipid/glycerol acyltransferase domain-containing protein</fullName>
    </recommendedName>
</protein>
<feature type="domain" description="Phospholipid/glycerol acyltransferase" evidence="2">
    <location>
        <begin position="11"/>
        <end position="67"/>
    </location>
</feature>
<evidence type="ECO:0000259" key="2">
    <source>
        <dbReference type="Pfam" id="PF01553"/>
    </source>
</evidence>
<evidence type="ECO:0000313" key="4">
    <source>
        <dbReference type="Proteomes" id="UP000465812"/>
    </source>
</evidence>
<keyword evidence="4" id="KW-1185">Reference proteome</keyword>
<organism evidence="3 4">
    <name type="scientific">Mycobacterium mantenii</name>
    <dbReference type="NCBI Taxonomy" id="560555"/>
    <lineage>
        <taxon>Bacteria</taxon>
        <taxon>Bacillati</taxon>
        <taxon>Actinomycetota</taxon>
        <taxon>Actinomycetes</taxon>
        <taxon>Mycobacteriales</taxon>
        <taxon>Mycobacteriaceae</taxon>
        <taxon>Mycobacterium</taxon>
        <taxon>Mycobacterium avium complex (MAC)</taxon>
    </lineage>
</organism>
<evidence type="ECO:0000256" key="1">
    <source>
        <dbReference type="SAM" id="MobiDB-lite"/>
    </source>
</evidence>
<sequence>MSKTGFIRANHDNADAALRAGGVVVVFPGGDYDVYRSTRSANIVDFNGRTGYVKAALNAEVPIVPAVSIGGQENQQACRNNPLRRGMSGPPADQPTGPRAGHSSQSAEAASIT</sequence>